<dbReference type="GO" id="GO:0003964">
    <property type="term" value="F:RNA-directed DNA polymerase activity"/>
    <property type="evidence" value="ECO:0007669"/>
    <property type="project" value="UniProtKB-KW"/>
</dbReference>
<comment type="similarity">
    <text evidence="1">Belongs to the beta type-B retroviral polymerase family. HERV class-II K(HML-2) pol subfamily.</text>
</comment>
<name>A0A7L3CPU5_PELUR</name>
<dbReference type="PROSITE" id="PS50878">
    <property type="entry name" value="RT_POL"/>
    <property type="match status" value="1"/>
</dbReference>
<evidence type="ECO:0000313" key="10">
    <source>
        <dbReference type="EMBL" id="NXT45309.1"/>
    </source>
</evidence>
<keyword evidence="11" id="KW-1185">Reference proteome</keyword>
<dbReference type="InterPro" id="IPR043502">
    <property type="entry name" value="DNA/RNA_pol_sf"/>
</dbReference>
<dbReference type="EC" id="3.1.26.4" evidence="2"/>
<evidence type="ECO:0000256" key="3">
    <source>
        <dbReference type="ARBA" id="ARBA00022679"/>
    </source>
</evidence>
<accession>A0A7L3CPU5</accession>
<evidence type="ECO:0000256" key="5">
    <source>
        <dbReference type="ARBA" id="ARBA00022722"/>
    </source>
</evidence>
<dbReference type="Gene3D" id="3.10.10.10">
    <property type="entry name" value="HIV Type 1 Reverse Transcriptase, subunit A, domain 1"/>
    <property type="match status" value="1"/>
</dbReference>
<evidence type="ECO:0000256" key="8">
    <source>
        <dbReference type="ARBA" id="ARBA00022918"/>
    </source>
</evidence>
<evidence type="ECO:0000259" key="9">
    <source>
        <dbReference type="PROSITE" id="PS50878"/>
    </source>
</evidence>
<dbReference type="OrthoDB" id="6773263at2759"/>
<evidence type="ECO:0000256" key="4">
    <source>
        <dbReference type="ARBA" id="ARBA00022695"/>
    </source>
</evidence>
<keyword evidence="7" id="KW-0378">Hydrolase</keyword>
<dbReference type="GO" id="GO:0035613">
    <property type="term" value="F:RNA stem-loop binding"/>
    <property type="evidence" value="ECO:0007669"/>
    <property type="project" value="TreeGrafter"/>
</dbReference>
<dbReference type="PANTHER" id="PTHR41694">
    <property type="entry name" value="ENDOGENOUS RETROVIRUS GROUP K MEMBER POL PROTEIN"/>
    <property type="match status" value="1"/>
</dbReference>
<dbReference type="EMBL" id="VZTQ01026734">
    <property type="protein sequence ID" value="NXT45309.1"/>
    <property type="molecule type" value="Genomic_DNA"/>
</dbReference>
<dbReference type="PANTHER" id="PTHR41694:SF3">
    <property type="entry name" value="RNA-DIRECTED DNA POLYMERASE-RELATED"/>
    <property type="match status" value="1"/>
</dbReference>
<organism evidence="10 11">
    <name type="scientific">Pelecanoides urinatrix</name>
    <name type="common">Common diving petrel</name>
    <name type="synonym">Procellaria urinatrix</name>
    <dbReference type="NCBI Taxonomy" id="37079"/>
    <lineage>
        <taxon>Eukaryota</taxon>
        <taxon>Metazoa</taxon>
        <taxon>Chordata</taxon>
        <taxon>Craniata</taxon>
        <taxon>Vertebrata</taxon>
        <taxon>Euteleostomi</taxon>
        <taxon>Archelosauria</taxon>
        <taxon>Archosauria</taxon>
        <taxon>Dinosauria</taxon>
        <taxon>Saurischia</taxon>
        <taxon>Theropoda</taxon>
        <taxon>Coelurosauria</taxon>
        <taxon>Aves</taxon>
        <taxon>Neognathae</taxon>
        <taxon>Neoaves</taxon>
        <taxon>Aequornithes</taxon>
        <taxon>Procellariiformes</taxon>
        <taxon>Procellariidae</taxon>
        <taxon>Pelecanoides</taxon>
    </lineage>
</organism>
<keyword evidence="5" id="KW-0540">Nuclease</keyword>
<gene>
    <name evidence="10" type="primary">Ervk19_3</name>
    <name evidence="10" type="ORF">PELURI_R15831</name>
</gene>
<keyword evidence="6" id="KW-0255">Endonuclease</keyword>
<dbReference type="Gene3D" id="3.30.70.270">
    <property type="match status" value="1"/>
</dbReference>
<dbReference type="AlphaFoldDB" id="A0A7L3CPU5"/>
<evidence type="ECO:0000256" key="7">
    <source>
        <dbReference type="ARBA" id="ARBA00022801"/>
    </source>
</evidence>
<dbReference type="GO" id="GO:0004523">
    <property type="term" value="F:RNA-DNA hybrid ribonuclease activity"/>
    <property type="evidence" value="ECO:0007669"/>
    <property type="project" value="UniProtKB-EC"/>
</dbReference>
<dbReference type="InterPro" id="IPR000477">
    <property type="entry name" value="RT_dom"/>
</dbReference>
<comment type="caution">
    <text evidence="10">The sequence shown here is derived from an EMBL/GenBank/DDBJ whole genome shotgun (WGS) entry which is preliminary data.</text>
</comment>
<evidence type="ECO:0000313" key="11">
    <source>
        <dbReference type="Proteomes" id="UP000555367"/>
    </source>
</evidence>
<dbReference type="InterPro" id="IPR043128">
    <property type="entry name" value="Rev_trsase/Diguanyl_cyclase"/>
</dbReference>
<evidence type="ECO:0000256" key="1">
    <source>
        <dbReference type="ARBA" id="ARBA00010879"/>
    </source>
</evidence>
<feature type="non-terminal residue" evidence="10">
    <location>
        <position position="68"/>
    </location>
</feature>
<sequence>DKEQFAFSVIFPNSQRPSLRFQWRVLPQGMVNSPAICQITVDRALVPVRQNDPTVTIIQYIDDILIAA</sequence>
<evidence type="ECO:0000256" key="6">
    <source>
        <dbReference type="ARBA" id="ARBA00022759"/>
    </source>
</evidence>
<reference evidence="10 11" key="1">
    <citation type="submission" date="2019-09" db="EMBL/GenBank/DDBJ databases">
        <title>Bird 10,000 Genomes (B10K) Project - Family phase.</title>
        <authorList>
            <person name="Zhang G."/>
        </authorList>
    </citation>
    <scope>NUCLEOTIDE SEQUENCE [LARGE SCALE GENOMIC DNA]</scope>
    <source>
        <strain evidence="10">B10K-DU-012-45</strain>
    </source>
</reference>
<dbReference type="SUPFAM" id="SSF56672">
    <property type="entry name" value="DNA/RNA polymerases"/>
    <property type="match status" value="1"/>
</dbReference>
<keyword evidence="8" id="KW-0695">RNA-directed DNA polymerase</keyword>
<feature type="domain" description="Reverse transcriptase" evidence="9">
    <location>
        <begin position="1"/>
        <end position="68"/>
    </location>
</feature>
<keyword evidence="4" id="KW-0548">Nucleotidyltransferase</keyword>
<protein>
    <recommendedName>
        <fullName evidence="2">ribonuclease H</fullName>
        <ecNumber evidence="2">3.1.26.4</ecNumber>
    </recommendedName>
</protein>
<keyword evidence="3" id="KW-0808">Transferase</keyword>
<dbReference type="Pfam" id="PF00078">
    <property type="entry name" value="RVT_1"/>
    <property type="match status" value="1"/>
</dbReference>
<feature type="non-terminal residue" evidence="10">
    <location>
        <position position="1"/>
    </location>
</feature>
<proteinExistence type="inferred from homology"/>
<dbReference type="Proteomes" id="UP000555367">
    <property type="component" value="Unassembled WGS sequence"/>
</dbReference>
<evidence type="ECO:0000256" key="2">
    <source>
        <dbReference type="ARBA" id="ARBA00012180"/>
    </source>
</evidence>